<keyword evidence="3" id="KW-1003">Cell membrane</keyword>
<proteinExistence type="inferred from homology"/>
<dbReference type="PANTHER" id="PTHR33452">
    <property type="entry name" value="OXIDOREDUCTASE CATD-RELATED"/>
    <property type="match status" value="1"/>
</dbReference>
<dbReference type="RefSeq" id="WP_332519775.1">
    <property type="nucleotide sequence ID" value="NZ_JANRHA010000005.1"/>
</dbReference>
<keyword evidence="4 7" id="KW-0812">Transmembrane</keyword>
<dbReference type="InterPro" id="IPR051907">
    <property type="entry name" value="DoxX-like_oxidoreductase"/>
</dbReference>
<evidence type="ECO:0000313" key="8">
    <source>
        <dbReference type="EMBL" id="MDG3014792.1"/>
    </source>
</evidence>
<dbReference type="Proteomes" id="UP001152755">
    <property type="component" value="Unassembled WGS sequence"/>
</dbReference>
<dbReference type="AlphaFoldDB" id="A0A9X4M106"/>
<feature type="transmembrane region" description="Helical" evidence="7">
    <location>
        <begin position="104"/>
        <end position="124"/>
    </location>
</feature>
<gene>
    <name evidence="8" type="ORF">NVS88_09505</name>
</gene>
<dbReference type="GO" id="GO:0005886">
    <property type="term" value="C:plasma membrane"/>
    <property type="evidence" value="ECO:0007669"/>
    <property type="project" value="UniProtKB-SubCell"/>
</dbReference>
<keyword evidence="5 7" id="KW-1133">Transmembrane helix</keyword>
<dbReference type="EMBL" id="JANRHA010000005">
    <property type="protein sequence ID" value="MDG3014792.1"/>
    <property type="molecule type" value="Genomic_DNA"/>
</dbReference>
<sequence>MTSSPFRSVVVLLARVGLGVIFFAHGWQKFFTWGIDGTQASFDKMGAPLPDVSAVLAATVELVGGAALIVGLAVPVFAVLLFLDMLGAYFIVHAGHGIFIGGGGYELVLGLGTGALLLAVTGAGRFSVDQLLGSRAIWNRRPVAA</sequence>
<dbReference type="InterPro" id="IPR032808">
    <property type="entry name" value="DoxX"/>
</dbReference>
<protein>
    <submittedName>
        <fullName evidence="8">DoxX family protein</fullName>
    </submittedName>
</protein>
<accession>A0A9X4M106</accession>
<comment type="similarity">
    <text evidence="2">Belongs to the DoxX family.</text>
</comment>
<evidence type="ECO:0000256" key="6">
    <source>
        <dbReference type="ARBA" id="ARBA00023136"/>
    </source>
</evidence>
<feature type="transmembrane region" description="Helical" evidence="7">
    <location>
        <begin position="9"/>
        <end position="27"/>
    </location>
</feature>
<keyword evidence="9" id="KW-1185">Reference proteome</keyword>
<name>A0A9X4M106_9ACTN</name>
<evidence type="ECO:0000256" key="7">
    <source>
        <dbReference type="SAM" id="Phobius"/>
    </source>
</evidence>
<dbReference type="PANTHER" id="PTHR33452:SF1">
    <property type="entry name" value="INNER MEMBRANE PROTEIN YPHA-RELATED"/>
    <property type="match status" value="1"/>
</dbReference>
<evidence type="ECO:0000256" key="4">
    <source>
        <dbReference type="ARBA" id="ARBA00022692"/>
    </source>
</evidence>
<comment type="subcellular location">
    <subcellularLocation>
        <location evidence="1">Cell membrane</location>
        <topology evidence="1">Multi-pass membrane protein</topology>
    </subcellularLocation>
</comment>
<evidence type="ECO:0000256" key="1">
    <source>
        <dbReference type="ARBA" id="ARBA00004651"/>
    </source>
</evidence>
<evidence type="ECO:0000313" key="9">
    <source>
        <dbReference type="Proteomes" id="UP001152755"/>
    </source>
</evidence>
<keyword evidence="6 7" id="KW-0472">Membrane</keyword>
<feature type="transmembrane region" description="Helical" evidence="7">
    <location>
        <begin position="66"/>
        <end position="92"/>
    </location>
</feature>
<organism evidence="8 9">
    <name type="scientific">Speluncibacter jeojiensis</name>
    <dbReference type="NCBI Taxonomy" id="2710754"/>
    <lineage>
        <taxon>Bacteria</taxon>
        <taxon>Bacillati</taxon>
        <taxon>Actinomycetota</taxon>
        <taxon>Actinomycetes</taxon>
        <taxon>Mycobacteriales</taxon>
        <taxon>Speluncibacteraceae</taxon>
        <taxon>Speluncibacter</taxon>
    </lineage>
</organism>
<evidence type="ECO:0000256" key="5">
    <source>
        <dbReference type="ARBA" id="ARBA00022989"/>
    </source>
</evidence>
<reference evidence="8" key="1">
    <citation type="submission" date="2022-08" db="EMBL/GenBank/DDBJ databases">
        <title>Genome analysis of Corynebacteriales strain.</title>
        <authorList>
            <person name="Lee S.D."/>
        </authorList>
    </citation>
    <scope>NUCLEOTIDE SEQUENCE</scope>
    <source>
        <strain evidence="8">D3-21</strain>
    </source>
</reference>
<dbReference type="Pfam" id="PF07681">
    <property type="entry name" value="DoxX"/>
    <property type="match status" value="1"/>
</dbReference>
<evidence type="ECO:0000256" key="2">
    <source>
        <dbReference type="ARBA" id="ARBA00006679"/>
    </source>
</evidence>
<evidence type="ECO:0000256" key="3">
    <source>
        <dbReference type="ARBA" id="ARBA00022475"/>
    </source>
</evidence>
<comment type="caution">
    <text evidence="8">The sequence shown here is derived from an EMBL/GenBank/DDBJ whole genome shotgun (WGS) entry which is preliminary data.</text>
</comment>